<dbReference type="SFLD" id="SFLDF00027">
    <property type="entry name" value="p-type_atpase"/>
    <property type="match status" value="1"/>
</dbReference>
<keyword evidence="9 11" id="KW-1133">Transmembrane helix</keyword>
<dbReference type="CDD" id="cd02080">
    <property type="entry name" value="P-type_ATPase_cation"/>
    <property type="match status" value="1"/>
</dbReference>
<feature type="transmembrane region" description="Helical" evidence="11">
    <location>
        <begin position="71"/>
        <end position="89"/>
    </location>
</feature>
<dbReference type="InterPro" id="IPR001757">
    <property type="entry name" value="P_typ_ATPase"/>
</dbReference>
<evidence type="ECO:0000256" key="10">
    <source>
        <dbReference type="ARBA" id="ARBA00023136"/>
    </source>
</evidence>
<keyword evidence="3" id="KW-1003">Cell membrane</keyword>
<dbReference type="FunFam" id="3.40.50.1000:FF:000028">
    <property type="entry name" value="Calcium-transporting P-type ATPase, putative"/>
    <property type="match status" value="1"/>
</dbReference>
<reference evidence="13 14" key="1">
    <citation type="submission" date="2019-07" db="EMBL/GenBank/DDBJ databases">
        <title>The pathways for chlorine oxyanion respiration interact through the shared metabolite chlorate.</title>
        <authorList>
            <person name="Barnum T.P."/>
            <person name="Cheng Y."/>
            <person name="Hill K.A."/>
            <person name="Lucas L.N."/>
            <person name="Carlson H.K."/>
            <person name="Coates J.D."/>
        </authorList>
    </citation>
    <scope>NUCLEOTIDE SEQUENCE [LARGE SCALE GENOMIC DNA]</scope>
    <source>
        <strain evidence="13">BK-3</strain>
    </source>
</reference>
<feature type="transmembrane region" description="Helical" evidence="11">
    <location>
        <begin position="95"/>
        <end position="111"/>
    </location>
</feature>
<feature type="transmembrane region" description="Helical" evidence="11">
    <location>
        <begin position="846"/>
        <end position="864"/>
    </location>
</feature>
<dbReference type="InterPro" id="IPR023214">
    <property type="entry name" value="HAD_sf"/>
</dbReference>
<comment type="similarity">
    <text evidence="2">Belongs to the cation transport ATPase (P-type) (TC 3.A.3) family. Type IIA subfamily.</text>
</comment>
<dbReference type="InterPro" id="IPR036412">
    <property type="entry name" value="HAD-like_sf"/>
</dbReference>
<dbReference type="GO" id="GO:0005886">
    <property type="term" value="C:plasma membrane"/>
    <property type="evidence" value="ECO:0007669"/>
    <property type="project" value="UniProtKB-SubCell"/>
</dbReference>
<evidence type="ECO:0000256" key="4">
    <source>
        <dbReference type="ARBA" id="ARBA00022692"/>
    </source>
</evidence>
<dbReference type="AlphaFoldDB" id="A0A558D703"/>
<dbReference type="EMBL" id="VMRY01000018">
    <property type="protein sequence ID" value="TVT56771.1"/>
    <property type="molecule type" value="Genomic_DNA"/>
</dbReference>
<feature type="transmembrane region" description="Helical" evidence="11">
    <location>
        <begin position="809"/>
        <end position="826"/>
    </location>
</feature>
<dbReference type="PANTHER" id="PTHR43294">
    <property type="entry name" value="SODIUM/POTASSIUM-TRANSPORTING ATPASE SUBUNIT ALPHA"/>
    <property type="match status" value="1"/>
</dbReference>
<feature type="domain" description="Cation-transporting P-type ATPase N-terminal" evidence="12">
    <location>
        <begin position="18"/>
        <end position="91"/>
    </location>
</feature>
<dbReference type="GO" id="GO:0016887">
    <property type="term" value="F:ATP hydrolysis activity"/>
    <property type="evidence" value="ECO:0007669"/>
    <property type="project" value="InterPro"/>
</dbReference>
<name>A0A558D703_9GAMM</name>
<dbReference type="GO" id="GO:1990573">
    <property type="term" value="P:potassium ion import across plasma membrane"/>
    <property type="evidence" value="ECO:0007669"/>
    <property type="project" value="TreeGrafter"/>
</dbReference>
<sequence length="918" mass="99957">MTIQDNTLADKPVAPTTAWHAIPSAQVLTHFSTPPEGLSDNEVEIRLKKFGYNRLNPPAGRSALQRFLEQFKNVLIYVLLLAGSVTAAMGHWVDSGVIFGVVIINAIIGFIQEGKAERALEAVKNMLSPQAMVIRNGKRFTLPADQIVPGDLVFVQSGDRVPADLRLFKSRNLRIDEAMLTGESLPAEKHCEAVAAESPLGDRSDMAYSGTLVTFGQGTGIAVATGDQSEIGRISALLAGVRVLSTPLTRQMAKFASQLSIAILAIASVAALFGVLVHNNTLEEMFLAAVGLAVAAIPEGLPAIITITLAIGVQRMAGRNAIIRRLPAVETLGSVDVICSDKTGTLTRNEMMVQSLVFAERTFRVEGNGYDPHGEFVDNFDRYCDPAAQPLLKACCRATLLCNDATLTEEQDGWKLHGDPMEGALVVLGMKGGFEQSLLTEQMPRTDVIPFEAEHRFMATLHHDHEGKGWIYIKGACEAILPRCTHQLVENGQQPIDPAFWAEQTEVIATRGERTLAIAMHPTSAEQRTLNFQDVESDLILLGVMGIVDPPRPEAIEAISRCYSAGIQVKMITGDHVTTARAIAKSMGIKDSGHALTGVELEGMDDTTLKEQVEQNNIFARTSPEQKLRLVQALQANNWVAAMTGDGVNDAPALKRADIGVAMGIKGSETAKESAEMVLADDNFASIVKAIEEGRTVYDNIKKSILFILPTNGGEALTILAAIAFGRLLPVTAAQILWVNMITAVTLALALAFEPAETHIMRRPPRNTRDSLLSPFMIWRILFVSILMVAATFGLFIVERNSGASIETARTVAVNMLVMAEIFYVLNTRYITASVINKQGLLGNRYVLIAIITVSLFQLLYTYLPIMQLFFNSAPLTLASWSRIISIGLLFFALVEIEKWFVRQFIGYKSKSRSGGMK</sequence>
<dbReference type="FunFam" id="2.70.150.10:FF:000016">
    <property type="entry name" value="Calcium-transporting P-type ATPase putative"/>
    <property type="match status" value="1"/>
</dbReference>
<comment type="caution">
    <text evidence="13">The sequence shown here is derived from an EMBL/GenBank/DDBJ whole genome shotgun (WGS) entry which is preliminary data.</text>
</comment>
<dbReference type="PANTHER" id="PTHR43294:SF21">
    <property type="entry name" value="CATION TRANSPORTING ATPASE"/>
    <property type="match status" value="1"/>
</dbReference>
<gene>
    <name evidence="13" type="ORF">FHK82_06630</name>
</gene>
<dbReference type="GO" id="GO:0030007">
    <property type="term" value="P:intracellular potassium ion homeostasis"/>
    <property type="evidence" value="ECO:0007669"/>
    <property type="project" value="TreeGrafter"/>
</dbReference>
<dbReference type="PRINTS" id="PR00119">
    <property type="entry name" value="CATATPASE"/>
</dbReference>
<keyword evidence="4 11" id="KW-0812">Transmembrane</keyword>
<dbReference type="GO" id="GO:0036376">
    <property type="term" value="P:sodium ion export across plasma membrane"/>
    <property type="evidence" value="ECO:0007669"/>
    <property type="project" value="TreeGrafter"/>
</dbReference>
<dbReference type="GO" id="GO:0006883">
    <property type="term" value="P:intracellular sodium ion homeostasis"/>
    <property type="evidence" value="ECO:0007669"/>
    <property type="project" value="TreeGrafter"/>
</dbReference>
<dbReference type="STRING" id="1543721.AAY24_14780"/>
<dbReference type="InterPro" id="IPR023299">
    <property type="entry name" value="ATPase_P-typ_cyto_dom_N"/>
</dbReference>
<dbReference type="FunFam" id="3.40.50.1000:FF:000001">
    <property type="entry name" value="Phospholipid-transporting ATPase IC"/>
    <property type="match status" value="1"/>
</dbReference>
<dbReference type="Pfam" id="PF00689">
    <property type="entry name" value="Cation_ATPase_C"/>
    <property type="match status" value="1"/>
</dbReference>
<dbReference type="Proteomes" id="UP000317355">
    <property type="component" value="Unassembled WGS sequence"/>
</dbReference>
<dbReference type="InterPro" id="IPR006068">
    <property type="entry name" value="ATPase_P-typ_cation-transptr_C"/>
</dbReference>
<dbReference type="SMART" id="SM00831">
    <property type="entry name" value="Cation_ATPase_N"/>
    <property type="match status" value="1"/>
</dbReference>
<keyword evidence="8" id="KW-1278">Translocase</keyword>
<dbReference type="PROSITE" id="PS00154">
    <property type="entry name" value="ATPASE_E1_E2"/>
    <property type="match status" value="1"/>
</dbReference>
<dbReference type="SUPFAM" id="SSF81665">
    <property type="entry name" value="Calcium ATPase, transmembrane domain M"/>
    <property type="match status" value="1"/>
</dbReference>
<evidence type="ECO:0000256" key="9">
    <source>
        <dbReference type="ARBA" id="ARBA00022989"/>
    </source>
</evidence>
<dbReference type="InterPro" id="IPR018303">
    <property type="entry name" value="ATPase_P-typ_P_site"/>
</dbReference>
<feature type="transmembrane region" description="Helical" evidence="11">
    <location>
        <begin position="705"/>
        <end position="725"/>
    </location>
</feature>
<dbReference type="PRINTS" id="PR00120">
    <property type="entry name" value="HATPASE"/>
</dbReference>
<keyword evidence="10 11" id="KW-0472">Membrane</keyword>
<dbReference type="SFLD" id="SFLDG00002">
    <property type="entry name" value="C1.7:_P-type_atpase_like"/>
    <property type="match status" value="1"/>
</dbReference>
<dbReference type="InterPro" id="IPR050510">
    <property type="entry name" value="Cation_transp_ATPase_P-type"/>
</dbReference>
<dbReference type="Gene3D" id="1.20.1110.10">
    <property type="entry name" value="Calcium-transporting ATPase, transmembrane domain"/>
    <property type="match status" value="1"/>
</dbReference>
<dbReference type="InterPro" id="IPR059000">
    <property type="entry name" value="ATPase_P-type_domA"/>
</dbReference>
<dbReference type="SFLD" id="SFLDS00003">
    <property type="entry name" value="Haloacid_Dehalogenase"/>
    <property type="match status" value="1"/>
</dbReference>
<feature type="transmembrane region" description="Helical" evidence="11">
    <location>
        <begin position="737"/>
        <end position="756"/>
    </location>
</feature>
<dbReference type="InterPro" id="IPR044492">
    <property type="entry name" value="P_typ_ATPase_HD_dom"/>
</dbReference>
<evidence type="ECO:0000313" key="14">
    <source>
        <dbReference type="Proteomes" id="UP000317355"/>
    </source>
</evidence>
<keyword evidence="5" id="KW-0479">Metal-binding</keyword>
<evidence type="ECO:0000256" key="7">
    <source>
        <dbReference type="ARBA" id="ARBA00022840"/>
    </source>
</evidence>
<evidence type="ECO:0000256" key="8">
    <source>
        <dbReference type="ARBA" id="ARBA00022967"/>
    </source>
</evidence>
<dbReference type="GO" id="GO:0005524">
    <property type="term" value="F:ATP binding"/>
    <property type="evidence" value="ECO:0007669"/>
    <property type="project" value="UniProtKB-KW"/>
</dbReference>
<dbReference type="InterPro" id="IPR023298">
    <property type="entry name" value="ATPase_P-typ_TM_dom_sf"/>
</dbReference>
<dbReference type="GO" id="GO:0046872">
    <property type="term" value="F:metal ion binding"/>
    <property type="evidence" value="ECO:0007669"/>
    <property type="project" value="UniProtKB-KW"/>
</dbReference>
<dbReference type="Gene3D" id="3.40.50.1000">
    <property type="entry name" value="HAD superfamily/HAD-like"/>
    <property type="match status" value="1"/>
</dbReference>
<dbReference type="Pfam" id="PF00122">
    <property type="entry name" value="E1-E2_ATPase"/>
    <property type="match status" value="1"/>
</dbReference>
<evidence type="ECO:0000313" key="13">
    <source>
        <dbReference type="EMBL" id="TVT56771.1"/>
    </source>
</evidence>
<dbReference type="Gene3D" id="2.70.150.10">
    <property type="entry name" value="Calcium-transporting ATPase, cytoplasmic transduction domain A"/>
    <property type="match status" value="1"/>
</dbReference>
<dbReference type="SUPFAM" id="SSF56784">
    <property type="entry name" value="HAD-like"/>
    <property type="match status" value="1"/>
</dbReference>
<dbReference type="Gene3D" id="3.40.1110.10">
    <property type="entry name" value="Calcium-transporting ATPase, cytoplasmic domain N"/>
    <property type="match status" value="1"/>
</dbReference>
<comment type="subcellular location">
    <subcellularLocation>
        <location evidence="1">Cell membrane</location>
        <topology evidence="1">Multi-pass membrane protein</topology>
    </subcellularLocation>
</comment>
<dbReference type="NCBIfam" id="TIGR01494">
    <property type="entry name" value="ATPase_P-type"/>
    <property type="match status" value="3"/>
</dbReference>
<evidence type="ECO:0000256" key="3">
    <source>
        <dbReference type="ARBA" id="ARBA00022475"/>
    </source>
</evidence>
<dbReference type="InterPro" id="IPR008250">
    <property type="entry name" value="ATPase_P-typ_transduc_dom_A_sf"/>
</dbReference>
<accession>A0A558D703</accession>
<evidence type="ECO:0000256" key="11">
    <source>
        <dbReference type="SAM" id="Phobius"/>
    </source>
</evidence>
<dbReference type="Pfam" id="PF08282">
    <property type="entry name" value="Hydrolase_3"/>
    <property type="match status" value="1"/>
</dbReference>
<evidence type="ECO:0000256" key="2">
    <source>
        <dbReference type="ARBA" id="ARBA00005675"/>
    </source>
</evidence>
<feature type="transmembrane region" description="Helical" evidence="11">
    <location>
        <begin position="285"/>
        <end position="311"/>
    </location>
</feature>
<dbReference type="SUPFAM" id="SSF81660">
    <property type="entry name" value="Metal cation-transporting ATPase, ATP-binding domain N"/>
    <property type="match status" value="1"/>
</dbReference>
<feature type="transmembrane region" description="Helical" evidence="11">
    <location>
        <begin position="777"/>
        <end position="797"/>
    </location>
</feature>
<evidence type="ECO:0000256" key="6">
    <source>
        <dbReference type="ARBA" id="ARBA00022741"/>
    </source>
</evidence>
<dbReference type="GO" id="GO:0005391">
    <property type="term" value="F:P-type sodium:potassium-exchanging transporter activity"/>
    <property type="evidence" value="ECO:0007669"/>
    <property type="project" value="TreeGrafter"/>
</dbReference>
<feature type="transmembrane region" description="Helical" evidence="11">
    <location>
        <begin position="884"/>
        <end position="902"/>
    </location>
</feature>
<dbReference type="Pfam" id="PF00690">
    <property type="entry name" value="Cation_ATPase_N"/>
    <property type="match status" value="1"/>
</dbReference>
<dbReference type="GO" id="GO:1902600">
    <property type="term" value="P:proton transmembrane transport"/>
    <property type="evidence" value="ECO:0007669"/>
    <property type="project" value="TreeGrafter"/>
</dbReference>
<dbReference type="InterPro" id="IPR004014">
    <property type="entry name" value="ATPase_P-typ_cation-transptr_N"/>
</dbReference>
<organism evidence="13 14">
    <name type="scientific">Sedimenticola thiotaurini</name>
    <dbReference type="NCBI Taxonomy" id="1543721"/>
    <lineage>
        <taxon>Bacteria</taxon>
        <taxon>Pseudomonadati</taxon>
        <taxon>Pseudomonadota</taxon>
        <taxon>Gammaproteobacteria</taxon>
        <taxon>Chromatiales</taxon>
        <taxon>Sedimenticolaceae</taxon>
        <taxon>Sedimenticola</taxon>
    </lineage>
</organism>
<dbReference type="Pfam" id="PF13246">
    <property type="entry name" value="Cation_ATPase"/>
    <property type="match status" value="1"/>
</dbReference>
<dbReference type="SUPFAM" id="SSF81653">
    <property type="entry name" value="Calcium ATPase, transduction domain A"/>
    <property type="match status" value="1"/>
</dbReference>
<protein>
    <submittedName>
        <fullName evidence="13">Cation-transporting P-type ATPase</fullName>
    </submittedName>
</protein>
<keyword evidence="6" id="KW-0547">Nucleotide-binding</keyword>
<evidence type="ECO:0000256" key="1">
    <source>
        <dbReference type="ARBA" id="ARBA00004651"/>
    </source>
</evidence>
<keyword evidence="7" id="KW-0067">ATP-binding</keyword>
<evidence type="ECO:0000259" key="12">
    <source>
        <dbReference type="SMART" id="SM00831"/>
    </source>
</evidence>
<proteinExistence type="inferred from homology"/>
<feature type="transmembrane region" description="Helical" evidence="11">
    <location>
        <begin position="259"/>
        <end position="279"/>
    </location>
</feature>
<evidence type="ECO:0000256" key="5">
    <source>
        <dbReference type="ARBA" id="ARBA00022723"/>
    </source>
</evidence>